<feature type="signal peptide" evidence="8">
    <location>
        <begin position="1"/>
        <end position="21"/>
    </location>
</feature>
<evidence type="ECO:0000256" key="7">
    <source>
        <dbReference type="ARBA" id="ARBA00023157"/>
    </source>
</evidence>
<reference evidence="10 11" key="1">
    <citation type="submission" date="2019-01" db="EMBL/GenBank/DDBJ databases">
        <title>A draft genome assembly of the solar-powered sea slug Elysia chlorotica.</title>
        <authorList>
            <person name="Cai H."/>
            <person name="Li Q."/>
            <person name="Fang X."/>
            <person name="Li J."/>
            <person name="Curtis N.E."/>
            <person name="Altenburger A."/>
            <person name="Shibata T."/>
            <person name="Feng M."/>
            <person name="Maeda T."/>
            <person name="Schwartz J.A."/>
            <person name="Shigenobu S."/>
            <person name="Lundholm N."/>
            <person name="Nishiyama T."/>
            <person name="Yang H."/>
            <person name="Hasebe M."/>
            <person name="Li S."/>
            <person name="Pierce S.K."/>
            <person name="Wang J."/>
        </authorList>
    </citation>
    <scope>NUCLEOTIDE SEQUENCE [LARGE SCALE GENOMIC DNA]</scope>
    <source>
        <strain evidence="10">EC2010</strain>
        <tissue evidence="10">Whole organism of an adult</tissue>
    </source>
</reference>
<dbReference type="Gene3D" id="2.60.120.260">
    <property type="entry name" value="Galactose-binding domain-like"/>
    <property type="match status" value="1"/>
</dbReference>
<keyword evidence="4" id="KW-0479">Metal-binding</keyword>
<comment type="caution">
    <text evidence="10">The sequence shown here is derived from an EMBL/GenBank/DDBJ whole genome shotgun (WGS) entry which is preliminary data.</text>
</comment>
<comment type="subunit">
    <text evidence="3">Homotrimer.</text>
</comment>
<dbReference type="InterPro" id="IPR051941">
    <property type="entry name" value="BG_Antigen-Binding_Lectin"/>
</dbReference>
<feature type="domain" description="Fucolectin tachylectin-4 pentraxin-1" evidence="9">
    <location>
        <begin position="22"/>
        <end position="183"/>
    </location>
</feature>
<evidence type="ECO:0000256" key="2">
    <source>
        <dbReference type="ARBA" id="ARBA00010147"/>
    </source>
</evidence>
<name>A0A433SPQ5_ELYCH</name>
<sequence length="285" mass="32739">MSPSKTLRFFILLNIVGKISPFQNAALYKPTFQGPDTLKLSQQYYKYNDSTIFQSGKAVDGLVGTHFSQCTHTVQDADYFWWMVDLQDVYIIRRVELLNRNEVNDRLQDFTVDVFLRDPRPDPGFPGKLGDICAHQLDAFGPSEWAELKCDRPITGRFVRVIKNAYAALTLCEGLMDMYARINGERGGLGVEHRLPTQKVRVFASKFFGRTFQRTPNRQWHTAESQHHLGEFVSAIHCATFMLQQAQLTAFRYNEQSGRCMGFEQPYSGWDASGDDAWDLYLESY</sequence>
<dbReference type="GO" id="GO:0001868">
    <property type="term" value="P:regulation of complement activation, lectin pathway"/>
    <property type="evidence" value="ECO:0007669"/>
    <property type="project" value="UniProtKB-ARBA"/>
</dbReference>
<dbReference type="Proteomes" id="UP000271974">
    <property type="component" value="Unassembled WGS sequence"/>
</dbReference>
<keyword evidence="5" id="KW-0430">Lectin</keyword>
<evidence type="ECO:0000256" key="3">
    <source>
        <dbReference type="ARBA" id="ARBA00011233"/>
    </source>
</evidence>
<keyword evidence="7" id="KW-1015">Disulfide bond</keyword>
<evidence type="ECO:0000259" key="9">
    <source>
        <dbReference type="SMART" id="SM00607"/>
    </source>
</evidence>
<accession>A0A433SPQ5</accession>
<organism evidence="10 11">
    <name type="scientific">Elysia chlorotica</name>
    <name type="common">Eastern emerald elysia</name>
    <name type="synonym">Sea slug</name>
    <dbReference type="NCBI Taxonomy" id="188477"/>
    <lineage>
        <taxon>Eukaryota</taxon>
        <taxon>Metazoa</taxon>
        <taxon>Spiralia</taxon>
        <taxon>Lophotrochozoa</taxon>
        <taxon>Mollusca</taxon>
        <taxon>Gastropoda</taxon>
        <taxon>Heterobranchia</taxon>
        <taxon>Euthyneura</taxon>
        <taxon>Panpulmonata</taxon>
        <taxon>Sacoglossa</taxon>
        <taxon>Placobranchoidea</taxon>
        <taxon>Plakobranchidae</taxon>
        <taxon>Elysia</taxon>
    </lineage>
</organism>
<protein>
    <recommendedName>
        <fullName evidence="9">Fucolectin tachylectin-4 pentraxin-1 domain-containing protein</fullName>
    </recommendedName>
</protein>
<keyword evidence="8" id="KW-0732">Signal</keyword>
<feature type="chain" id="PRO_5019544536" description="Fucolectin tachylectin-4 pentraxin-1 domain-containing protein" evidence="8">
    <location>
        <begin position="22"/>
        <end position="285"/>
    </location>
</feature>
<evidence type="ECO:0000256" key="4">
    <source>
        <dbReference type="ARBA" id="ARBA00022723"/>
    </source>
</evidence>
<evidence type="ECO:0000256" key="6">
    <source>
        <dbReference type="ARBA" id="ARBA00022837"/>
    </source>
</evidence>
<dbReference type="PANTHER" id="PTHR45713">
    <property type="entry name" value="FTP DOMAIN-CONTAINING PROTEIN"/>
    <property type="match status" value="1"/>
</dbReference>
<comment type="similarity">
    <text evidence="2">Belongs to the fucolectin family.</text>
</comment>
<comment type="function">
    <text evidence="1">Acts as a defensive agent. Recognizes blood group fucosylated oligosaccharides including A, B, H and Lewis B-type antigens. Does not recognize Lewis A antigen and has low affinity for monovalent haptens.</text>
</comment>
<dbReference type="GO" id="GO:0046872">
    <property type="term" value="F:metal ion binding"/>
    <property type="evidence" value="ECO:0007669"/>
    <property type="project" value="UniProtKB-KW"/>
</dbReference>
<keyword evidence="6" id="KW-0106">Calcium</keyword>
<dbReference type="InterPro" id="IPR006585">
    <property type="entry name" value="FTP1"/>
</dbReference>
<evidence type="ECO:0000256" key="5">
    <source>
        <dbReference type="ARBA" id="ARBA00022734"/>
    </source>
</evidence>
<keyword evidence="11" id="KW-1185">Reference proteome</keyword>
<evidence type="ECO:0000313" key="11">
    <source>
        <dbReference type="Proteomes" id="UP000271974"/>
    </source>
</evidence>
<dbReference type="PANTHER" id="PTHR45713:SF6">
    <property type="entry name" value="F5_8 TYPE C DOMAIN-CONTAINING PROTEIN"/>
    <property type="match status" value="1"/>
</dbReference>
<dbReference type="SMART" id="SM00607">
    <property type="entry name" value="FTP"/>
    <property type="match status" value="1"/>
</dbReference>
<dbReference type="AlphaFoldDB" id="A0A433SPQ5"/>
<dbReference type="GO" id="GO:0042806">
    <property type="term" value="F:fucose binding"/>
    <property type="evidence" value="ECO:0007669"/>
    <property type="project" value="UniProtKB-ARBA"/>
</dbReference>
<dbReference type="GO" id="GO:0010185">
    <property type="term" value="P:regulation of cellular defense response"/>
    <property type="evidence" value="ECO:0007669"/>
    <property type="project" value="UniProtKB-ARBA"/>
</dbReference>
<evidence type="ECO:0000256" key="8">
    <source>
        <dbReference type="SAM" id="SignalP"/>
    </source>
</evidence>
<dbReference type="OrthoDB" id="6102375at2759"/>
<evidence type="ECO:0000313" key="10">
    <source>
        <dbReference type="EMBL" id="RUS71206.1"/>
    </source>
</evidence>
<dbReference type="SUPFAM" id="SSF49785">
    <property type="entry name" value="Galactose-binding domain-like"/>
    <property type="match status" value="1"/>
</dbReference>
<dbReference type="Pfam" id="PF22633">
    <property type="entry name" value="F5_F8_type_C_2"/>
    <property type="match status" value="1"/>
</dbReference>
<gene>
    <name evidence="10" type="ORF">EGW08_021031</name>
</gene>
<evidence type="ECO:0000256" key="1">
    <source>
        <dbReference type="ARBA" id="ARBA00002219"/>
    </source>
</evidence>
<dbReference type="EMBL" id="RQTK01001256">
    <property type="protein sequence ID" value="RUS71206.1"/>
    <property type="molecule type" value="Genomic_DNA"/>
</dbReference>
<proteinExistence type="inferred from homology"/>
<dbReference type="InterPro" id="IPR008979">
    <property type="entry name" value="Galactose-bd-like_sf"/>
</dbReference>